<reference evidence="2 3" key="1">
    <citation type="submission" date="2024-02" db="EMBL/GenBank/DDBJ databases">
        <title>A draft genome for the cacao thread blight pathogen Marasmius crinis-equi.</title>
        <authorList>
            <person name="Cohen S.P."/>
            <person name="Baruah I.K."/>
            <person name="Amoako-Attah I."/>
            <person name="Bukari Y."/>
            <person name="Meinhardt L.W."/>
            <person name="Bailey B.A."/>
        </authorList>
    </citation>
    <scope>NUCLEOTIDE SEQUENCE [LARGE SCALE GENOMIC DNA]</scope>
    <source>
        <strain evidence="2 3">GH-76</strain>
    </source>
</reference>
<evidence type="ECO:0000313" key="3">
    <source>
        <dbReference type="Proteomes" id="UP001465976"/>
    </source>
</evidence>
<proteinExistence type="predicted"/>
<evidence type="ECO:0000256" key="1">
    <source>
        <dbReference type="SAM" id="MobiDB-lite"/>
    </source>
</evidence>
<protein>
    <submittedName>
        <fullName evidence="2">Uncharacterized protein</fullName>
    </submittedName>
</protein>
<dbReference type="EMBL" id="JBAHYK010001331">
    <property type="protein sequence ID" value="KAL0568470.1"/>
    <property type="molecule type" value="Genomic_DNA"/>
</dbReference>
<feature type="region of interest" description="Disordered" evidence="1">
    <location>
        <begin position="36"/>
        <end position="64"/>
    </location>
</feature>
<dbReference type="Proteomes" id="UP001465976">
    <property type="component" value="Unassembled WGS sequence"/>
</dbReference>
<name>A0ABR3EZV1_9AGAR</name>
<sequence>MPRPKLYKTKEAKRLAICQKSQRYYYRNGESIRAKKRQKRLEASTKDGREERHRLPIHESAETQQTWDDVDVTCALINGQNAAFGNRPATVVVFDVQSQYRQLMNPKPALFFERLFQDLRI</sequence>
<keyword evidence="3" id="KW-1185">Reference proteome</keyword>
<gene>
    <name evidence="2" type="ORF">V5O48_013515</name>
</gene>
<evidence type="ECO:0000313" key="2">
    <source>
        <dbReference type="EMBL" id="KAL0568470.1"/>
    </source>
</evidence>
<accession>A0ABR3EZV1</accession>
<organism evidence="2 3">
    <name type="scientific">Marasmius crinis-equi</name>
    <dbReference type="NCBI Taxonomy" id="585013"/>
    <lineage>
        <taxon>Eukaryota</taxon>
        <taxon>Fungi</taxon>
        <taxon>Dikarya</taxon>
        <taxon>Basidiomycota</taxon>
        <taxon>Agaricomycotina</taxon>
        <taxon>Agaricomycetes</taxon>
        <taxon>Agaricomycetidae</taxon>
        <taxon>Agaricales</taxon>
        <taxon>Marasmiineae</taxon>
        <taxon>Marasmiaceae</taxon>
        <taxon>Marasmius</taxon>
    </lineage>
</organism>
<comment type="caution">
    <text evidence="2">The sequence shown here is derived from an EMBL/GenBank/DDBJ whole genome shotgun (WGS) entry which is preliminary data.</text>
</comment>
<feature type="compositionally biased region" description="Basic and acidic residues" evidence="1">
    <location>
        <begin position="40"/>
        <end position="61"/>
    </location>
</feature>